<keyword evidence="5" id="KW-1185">Reference proteome</keyword>
<accession>A0ABV7XG54</accession>
<dbReference type="InterPro" id="IPR029058">
    <property type="entry name" value="AB_hydrolase_fold"/>
</dbReference>
<dbReference type="InterPro" id="IPR013595">
    <property type="entry name" value="Pept_S33_TAP-like_C"/>
</dbReference>
<dbReference type="GO" id="GO:0016787">
    <property type="term" value="F:hydrolase activity"/>
    <property type="evidence" value="ECO:0007669"/>
    <property type="project" value="UniProtKB-KW"/>
</dbReference>
<dbReference type="SUPFAM" id="SSF53474">
    <property type="entry name" value="alpha/beta-Hydrolases"/>
    <property type="match status" value="1"/>
</dbReference>
<evidence type="ECO:0000256" key="1">
    <source>
        <dbReference type="SAM" id="SignalP"/>
    </source>
</evidence>
<keyword evidence="1" id="KW-0732">Signal</keyword>
<protein>
    <submittedName>
        <fullName evidence="4">Alpha/beta fold hydrolase</fullName>
    </submittedName>
</protein>
<dbReference type="InterPro" id="IPR050266">
    <property type="entry name" value="AB_hydrolase_sf"/>
</dbReference>
<keyword evidence="4" id="KW-0378">Hydrolase</keyword>
<dbReference type="Pfam" id="PF00561">
    <property type="entry name" value="Abhydrolase_1"/>
    <property type="match status" value="1"/>
</dbReference>
<organism evidence="4 5">
    <name type="scientific">Luteimonas soli</name>
    <dbReference type="NCBI Taxonomy" id="1648966"/>
    <lineage>
        <taxon>Bacteria</taxon>
        <taxon>Pseudomonadati</taxon>
        <taxon>Pseudomonadota</taxon>
        <taxon>Gammaproteobacteria</taxon>
        <taxon>Lysobacterales</taxon>
        <taxon>Lysobacteraceae</taxon>
        <taxon>Luteimonas</taxon>
    </lineage>
</organism>
<evidence type="ECO:0000259" key="2">
    <source>
        <dbReference type="Pfam" id="PF00561"/>
    </source>
</evidence>
<feature type="signal peptide" evidence="1">
    <location>
        <begin position="1"/>
        <end position="18"/>
    </location>
</feature>
<dbReference type="Proteomes" id="UP001595705">
    <property type="component" value="Unassembled WGS sequence"/>
</dbReference>
<feature type="domain" description="AB hydrolase-1" evidence="2">
    <location>
        <begin position="73"/>
        <end position="225"/>
    </location>
</feature>
<dbReference type="Gene3D" id="3.40.50.1820">
    <property type="entry name" value="alpha/beta hydrolase"/>
    <property type="match status" value="1"/>
</dbReference>
<gene>
    <name evidence="4" type="ORF">ACFONC_00940</name>
</gene>
<dbReference type="PANTHER" id="PTHR43798">
    <property type="entry name" value="MONOACYLGLYCEROL LIPASE"/>
    <property type="match status" value="1"/>
</dbReference>
<name>A0ABV7XG54_9GAMM</name>
<feature type="chain" id="PRO_5047499766" evidence="1">
    <location>
        <begin position="19"/>
        <end position="478"/>
    </location>
</feature>
<feature type="domain" description="Peptidase S33 tripeptidyl aminopeptidase-like C-terminal" evidence="3">
    <location>
        <begin position="393"/>
        <end position="457"/>
    </location>
</feature>
<evidence type="ECO:0000313" key="4">
    <source>
        <dbReference type="EMBL" id="MFC3714723.1"/>
    </source>
</evidence>
<dbReference type="RefSeq" id="WP_386741670.1">
    <property type="nucleotide sequence ID" value="NZ_JBHRYA010000001.1"/>
</dbReference>
<sequence length="478" mass="51105">MRSILLAIALLVTSPAIAGITIAPYKFKADNGTMVEAERGTFEVPRHHAEPDGATFTLHFVRFPSTNPNPGSPIVYLAGGPGGSGIGAAEGPRFELFMALREVADVIALDQRGTGASAVDPDCQPPLTAFAGRVLTRDTFEAYLDQAASYCSAWWKGRDVDLSAYSTTESAADLEVLRRQIGAEKLNLWGISYGTHLALAAARQMGDRIDRIVLASVEGTDQTLKLPARTDAFLGRVNALLQNDPKAASLPPLPDLMRHVLGKLEQEPAKVTFVPEDGKGPVTMTLGAYPVRLLTASGLIKNPENIRNLPGLYAMMAMGNYQIVARELDKSVANGGMAFSPMSVGMDIASGVSPERLATFREQAKTAILGDALNFPLPQFLGKFDVPDLGEAFRAPVETSAPVLVLTGTLDGRTYPEAAREILDALENGQQIVIENAGHDLFLSDPRVGEAIVDFLSGRDVNTKTITIPPPEFALDSP</sequence>
<dbReference type="Pfam" id="PF08386">
    <property type="entry name" value="Abhydrolase_4"/>
    <property type="match status" value="1"/>
</dbReference>
<dbReference type="InterPro" id="IPR000073">
    <property type="entry name" value="AB_hydrolase_1"/>
</dbReference>
<dbReference type="EMBL" id="JBHRYA010000001">
    <property type="protein sequence ID" value="MFC3714723.1"/>
    <property type="molecule type" value="Genomic_DNA"/>
</dbReference>
<dbReference type="PANTHER" id="PTHR43798:SF27">
    <property type="entry name" value="HYDROLASE ALPHA_BETA HYDROLASE FOLD FAMILY"/>
    <property type="match status" value="1"/>
</dbReference>
<evidence type="ECO:0000259" key="3">
    <source>
        <dbReference type="Pfam" id="PF08386"/>
    </source>
</evidence>
<comment type="caution">
    <text evidence="4">The sequence shown here is derived from an EMBL/GenBank/DDBJ whole genome shotgun (WGS) entry which is preliminary data.</text>
</comment>
<evidence type="ECO:0000313" key="5">
    <source>
        <dbReference type="Proteomes" id="UP001595705"/>
    </source>
</evidence>
<proteinExistence type="predicted"/>
<reference evidence="5" key="1">
    <citation type="journal article" date="2019" name="Int. J. Syst. Evol. Microbiol.">
        <title>The Global Catalogue of Microorganisms (GCM) 10K type strain sequencing project: providing services to taxonomists for standard genome sequencing and annotation.</title>
        <authorList>
            <consortium name="The Broad Institute Genomics Platform"/>
            <consortium name="The Broad Institute Genome Sequencing Center for Infectious Disease"/>
            <person name="Wu L."/>
            <person name="Ma J."/>
        </authorList>
    </citation>
    <scope>NUCLEOTIDE SEQUENCE [LARGE SCALE GENOMIC DNA]</scope>
    <source>
        <strain evidence="5">KCTC 42441</strain>
    </source>
</reference>